<evidence type="ECO:0000313" key="1">
    <source>
        <dbReference type="EMBL" id="OUD15025.1"/>
    </source>
</evidence>
<proteinExistence type="predicted"/>
<reference evidence="1 2" key="1">
    <citation type="submission" date="2016-12" db="EMBL/GenBank/DDBJ databases">
        <title>Thioflexothrix psekupsii D3 genome sequencing and assembly.</title>
        <authorList>
            <person name="Fomenkov A."/>
            <person name="Vincze T."/>
            <person name="Grabovich M."/>
            <person name="Anton B.P."/>
            <person name="Dubinina G."/>
            <person name="Orlova M."/>
            <person name="Belousova E."/>
            <person name="Roberts R.J."/>
        </authorList>
    </citation>
    <scope>NUCLEOTIDE SEQUENCE [LARGE SCALE GENOMIC DNA]</scope>
    <source>
        <strain evidence="1">D3</strain>
    </source>
</reference>
<name>A0A251X9X8_9GAMM</name>
<evidence type="ECO:0000313" key="2">
    <source>
        <dbReference type="Proteomes" id="UP000194798"/>
    </source>
</evidence>
<dbReference type="AlphaFoldDB" id="A0A251X9X8"/>
<dbReference type="EMBL" id="MSLT01000007">
    <property type="protein sequence ID" value="OUD15025.1"/>
    <property type="molecule type" value="Genomic_DNA"/>
</dbReference>
<dbReference type="Proteomes" id="UP000194798">
    <property type="component" value="Unassembled WGS sequence"/>
</dbReference>
<dbReference type="OrthoDB" id="9794780at2"/>
<sequence length="119" mass="13353">MTCYVHNIPGRLRIRANKLKYSPEGAWQLCQELQQYQGIDNTEYNPKAGSLVIFYNPNALSAEDILYQIHKTDLLRNCPTSVTRHPANHLGTILGNALFGTLLKKSIETSVLSIAKAIR</sequence>
<gene>
    <name evidence="1" type="ORF">TPSD3_04830</name>
</gene>
<organism evidence="1 2">
    <name type="scientific">Thioflexithrix psekupsensis</name>
    <dbReference type="NCBI Taxonomy" id="1570016"/>
    <lineage>
        <taxon>Bacteria</taxon>
        <taxon>Pseudomonadati</taxon>
        <taxon>Pseudomonadota</taxon>
        <taxon>Gammaproteobacteria</taxon>
        <taxon>Thiotrichales</taxon>
        <taxon>Thioflexithrix</taxon>
    </lineage>
</organism>
<dbReference type="RefSeq" id="WP_086487463.1">
    <property type="nucleotide sequence ID" value="NZ_MSLT01000007.1"/>
</dbReference>
<keyword evidence="2" id="KW-1185">Reference proteome</keyword>
<protein>
    <submittedName>
        <fullName evidence="1">Uncharacterized protein</fullName>
    </submittedName>
</protein>
<dbReference type="Pfam" id="PF19991">
    <property type="entry name" value="HMA_2"/>
    <property type="match status" value="1"/>
</dbReference>
<accession>A0A251X9X8</accession>
<comment type="caution">
    <text evidence="1">The sequence shown here is derived from an EMBL/GenBank/DDBJ whole genome shotgun (WGS) entry which is preliminary data.</text>
</comment>